<dbReference type="Pfam" id="PF13231">
    <property type="entry name" value="PMT_2"/>
    <property type="match status" value="1"/>
</dbReference>
<feature type="compositionally biased region" description="Pro residues" evidence="8">
    <location>
        <begin position="553"/>
        <end position="568"/>
    </location>
</feature>
<organism evidence="11">
    <name type="scientific">uncultured Solirubrobacteraceae bacterium</name>
    <dbReference type="NCBI Taxonomy" id="1162706"/>
    <lineage>
        <taxon>Bacteria</taxon>
        <taxon>Bacillati</taxon>
        <taxon>Actinomycetota</taxon>
        <taxon>Thermoleophilia</taxon>
        <taxon>Solirubrobacterales</taxon>
        <taxon>Solirubrobacteraceae</taxon>
        <taxon>environmental samples</taxon>
    </lineage>
</organism>
<evidence type="ECO:0000256" key="9">
    <source>
        <dbReference type="SAM" id="Phobius"/>
    </source>
</evidence>
<dbReference type="InterPro" id="IPR038731">
    <property type="entry name" value="RgtA/B/C-like"/>
</dbReference>
<sequence>MRALRTWLPYVALAAIVAAGSLLRLHHLGHGLPYSYHADEALHFTTRAMEMFGGDLNPHYLENPSAFTYLLYTVLRLLHGGGPPFDDVSGLLAAYRADPSIAYETGRAIAVVLCMLGVLAVFLVGRRLWNPATGVVAAAVLAFAFLTVSYSRYALTDTGVLLPVAVAVYAAVRAHDDGRLRWYAVAGAAVGLAVGFKYTAGLVGVPLLAAALLRRPREWRALAGLALSGVAAVAVFFLTTPYFFLDLSVALDQLGEQSDAASVRKLGQGEGGPVGYYLGSLTWGFGTLAALAAAAGLVLEARRDRARAFLLALFPLIMFVYLCTAGRHFARWLMPVYPVLALLAGVALVQVADVISRRPPVRAAVLGVLLAAVLAQPLAADIRTARMFGREDTRQLTRDFLLDTLPRDARVVVEPGVPSRYFDGRLTLGFRAPPRTLVAGGTPQRFILSLVPSRIDAYRRSGYCTVVVISTVAGRAMRDRIEPAAAYYRRLRRESRIVFHASPYKPGTDKPDFHLDWSTHLFLPAAYVRPGPEVTVHRLAGCRQQVGGRPAVLAPPPGLPRPDPASLD</sequence>
<dbReference type="InterPro" id="IPR050297">
    <property type="entry name" value="LipidA_mod_glycosyltrf_83"/>
</dbReference>
<dbReference type="AlphaFoldDB" id="A0A6J4RG18"/>
<dbReference type="GO" id="GO:0009103">
    <property type="term" value="P:lipopolysaccharide biosynthetic process"/>
    <property type="evidence" value="ECO:0007669"/>
    <property type="project" value="UniProtKB-ARBA"/>
</dbReference>
<evidence type="ECO:0000256" key="3">
    <source>
        <dbReference type="ARBA" id="ARBA00022676"/>
    </source>
</evidence>
<dbReference type="PANTHER" id="PTHR33908:SF11">
    <property type="entry name" value="MEMBRANE PROTEIN"/>
    <property type="match status" value="1"/>
</dbReference>
<keyword evidence="7 9" id="KW-0472">Membrane</keyword>
<proteinExistence type="predicted"/>
<feature type="region of interest" description="Disordered" evidence="8">
    <location>
        <begin position="547"/>
        <end position="568"/>
    </location>
</feature>
<dbReference type="GO" id="GO:0005886">
    <property type="term" value="C:plasma membrane"/>
    <property type="evidence" value="ECO:0007669"/>
    <property type="project" value="UniProtKB-SubCell"/>
</dbReference>
<feature type="transmembrane region" description="Helical" evidence="9">
    <location>
        <begin position="336"/>
        <end position="356"/>
    </location>
</feature>
<evidence type="ECO:0000256" key="6">
    <source>
        <dbReference type="ARBA" id="ARBA00022989"/>
    </source>
</evidence>
<dbReference type="PANTHER" id="PTHR33908">
    <property type="entry name" value="MANNOSYLTRANSFERASE YKCB-RELATED"/>
    <property type="match status" value="1"/>
</dbReference>
<feature type="transmembrane region" description="Helical" evidence="9">
    <location>
        <begin position="308"/>
        <end position="330"/>
    </location>
</feature>
<dbReference type="EMBL" id="CADCVJ010000082">
    <property type="protein sequence ID" value="CAA9470146.1"/>
    <property type="molecule type" value="Genomic_DNA"/>
</dbReference>
<evidence type="ECO:0000256" key="4">
    <source>
        <dbReference type="ARBA" id="ARBA00022679"/>
    </source>
</evidence>
<keyword evidence="6 9" id="KW-1133">Transmembrane helix</keyword>
<reference evidence="11" key="1">
    <citation type="submission" date="2020-02" db="EMBL/GenBank/DDBJ databases">
        <authorList>
            <person name="Meier V. D."/>
        </authorList>
    </citation>
    <scope>NUCLEOTIDE SEQUENCE</scope>
    <source>
        <strain evidence="11">AVDCRST_MAG38</strain>
    </source>
</reference>
<evidence type="ECO:0000259" key="10">
    <source>
        <dbReference type="Pfam" id="PF13231"/>
    </source>
</evidence>
<feature type="transmembrane region" description="Helical" evidence="9">
    <location>
        <begin position="363"/>
        <end position="380"/>
    </location>
</feature>
<evidence type="ECO:0000256" key="5">
    <source>
        <dbReference type="ARBA" id="ARBA00022692"/>
    </source>
</evidence>
<feature type="transmembrane region" description="Helical" evidence="9">
    <location>
        <begin position="7"/>
        <end position="26"/>
    </location>
</feature>
<evidence type="ECO:0000313" key="11">
    <source>
        <dbReference type="EMBL" id="CAA9470146.1"/>
    </source>
</evidence>
<feature type="transmembrane region" description="Helical" evidence="9">
    <location>
        <begin position="274"/>
        <end position="299"/>
    </location>
</feature>
<protein>
    <recommendedName>
        <fullName evidence="10">Glycosyltransferase RgtA/B/C/D-like domain-containing protein</fullName>
    </recommendedName>
</protein>
<keyword evidence="4" id="KW-0808">Transferase</keyword>
<comment type="subcellular location">
    <subcellularLocation>
        <location evidence="1">Cell membrane</location>
        <topology evidence="1">Multi-pass membrane protein</topology>
    </subcellularLocation>
</comment>
<evidence type="ECO:0000256" key="2">
    <source>
        <dbReference type="ARBA" id="ARBA00022475"/>
    </source>
</evidence>
<gene>
    <name evidence="11" type="ORF">AVDCRST_MAG38-1234</name>
</gene>
<keyword evidence="3" id="KW-0328">Glycosyltransferase</keyword>
<dbReference type="GO" id="GO:0016763">
    <property type="term" value="F:pentosyltransferase activity"/>
    <property type="evidence" value="ECO:0007669"/>
    <property type="project" value="TreeGrafter"/>
</dbReference>
<keyword evidence="2" id="KW-1003">Cell membrane</keyword>
<feature type="transmembrane region" description="Helical" evidence="9">
    <location>
        <begin position="182"/>
        <end position="209"/>
    </location>
</feature>
<evidence type="ECO:0000256" key="8">
    <source>
        <dbReference type="SAM" id="MobiDB-lite"/>
    </source>
</evidence>
<feature type="domain" description="Glycosyltransferase RgtA/B/C/D-like" evidence="10">
    <location>
        <begin position="107"/>
        <end position="236"/>
    </location>
</feature>
<evidence type="ECO:0000256" key="1">
    <source>
        <dbReference type="ARBA" id="ARBA00004651"/>
    </source>
</evidence>
<evidence type="ECO:0000256" key="7">
    <source>
        <dbReference type="ARBA" id="ARBA00023136"/>
    </source>
</evidence>
<accession>A0A6J4RG18</accession>
<feature type="transmembrane region" description="Helical" evidence="9">
    <location>
        <begin position="108"/>
        <end position="125"/>
    </location>
</feature>
<name>A0A6J4RG18_9ACTN</name>
<feature type="transmembrane region" description="Helical" evidence="9">
    <location>
        <begin position="221"/>
        <end position="244"/>
    </location>
</feature>
<keyword evidence="5 9" id="KW-0812">Transmembrane</keyword>
<feature type="transmembrane region" description="Helical" evidence="9">
    <location>
        <begin position="132"/>
        <end position="153"/>
    </location>
</feature>